<feature type="domain" description="Heterokaryon incompatibility" evidence="1">
    <location>
        <begin position="179"/>
        <end position="329"/>
    </location>
</feature>
<sequence>MPELLAVDHDVSERSAGCETCHAIWQRFTSEQPVVGNVSLGPFDKALSTPCPCHKPLLQAFRDYTRDKDKEGRDLSASKDVRFEPGREGHHVHLAETVSHFCWSVALVNDNSMSNHPGTVRILDPDWVDLDILKKWKDACISSHGVVCHNPLRIWHARPAWLIDVERECLVPGNVEGDYVALSYTYGDHIGRPIDVTVREKLQVPHALKDPSISDYVPAILRSATYLTSAIGERYLWVDAICICNENKESTIDQLRLMGAIYANAIVTIVAADGDILTGLAGLKGISEPRQLEQTVIPFGDEKLLLRNNISFEMEAWRPYYERGWIFQELRLSARKIVFQESKIHWKCQCSTWFEESTPRIKAELRSGLDNQFKVLLAGFFDWGILNLLVSRYNNLELRYDEDALPAISGYLSILSRVFKGGFLYGVPEMMFERGLGWKPTFPNFNLRRRIRSSRSHDSQLTPSGLPSWSWIGWEGIVNTGYNEATRVGIRGTIEESTPITEWYTSHSPDDPPEKWRRIKKTWYENRDIYKDFTRPLPPGWIRHNAPDKAPGNNGPHLYPDGCDKYVFEHESMPHDEISTTSSRNWYYPFPVLELDESTQPDMPEQTEYLFCKTDKAHLLGFQKDDEGNDVILYNIHNENVGFLNLVNEEFLSRFPRLQTEDKSSAGLLVELVAVCKVRSYSKTWNEWERVYDNPVSKEDTYLVLWVEWEDRIAYRLASGYVNVEEWDKLDLETISLVLG</sequence>
<organism evidence="2 3">
    <name type="scientific">Fusarium avenaceum</name>
    <dbReference type="NCBI Taxonomy" id="40199"/>
    <lineage>
        <taxon>Eukaryota</taxon>
        <taxon>Fungi</taxon>
        <taxon>Dikarya</taxon>
        <taxon>Ascomycota</taxon>
        <taxon>Pezizomycotina</taxon>
        <taxon>Sordariomycetes</taxon>
        <taxon>Hypocreomycetidae</taxon>
        <taxon>Hypocreales</taxon>
        <taxon>Nectriaceae</taxon>
        <taxon>Fusarium</taxon>
        <taxon>Fusarium tricinctum species complex</taxon>
    </lineage>
</organism>
<reference evidence="2" key="1">
    <citation type="submission" date="2021-04" db="EMBL/GenBank/DDBJ databases">
        <title>Draft genome of Fusarium avenaceum strain F156N33, isolated from an atmospheric sample in Virginia.</title>
        <authorList>
            <person name="Yang S."/>
            <person name="Vinatzer B.A."/>
            <person name="Coleman J."/>
        </authorList>
    </citation>
    <scope>NUCLEOTIDE SEQUENCE</scope>
    <source>
        <strain evidence="2">F156N33</strain>
    </source>
</reference>
<proteinExistence type="predicted"/>
<evidence type="ECO:0000313" key="3">
    <source>
        <dbReference type="Proteomes" id="UP000782241"/>
    </source>
</evidence>
<accession>A0A9P7GWV0</accession>
<dbReference type="PANTHER" id="PTHR33112">
    <property type="entry name" value="DOMAIN PROTEIN, PUTATIVE-RELATED"/>
    <property type="match status" value="1"/>
</dbReference>
<dbReference type="InterPro" id="IPR010730">
    <property type="entry name" value="HET"/>
</dbReference>
<evidence type="ECO:0000313" key="2">
    <source>
        <dbReference type="EMBL" id="KAG5657619.1"/>
    </source>
</evidence>
<gene>
    <name evidence="2" type="ORF">KAF25_007652</name>
</gene>
<dbReference type="Pfam" id="PF06985">
    <property type="entry name" value="HET"/>
    <property type="match status" value="1"/>
</dbReference>
<evidence type="ECO:0000259" key="1">
    <source>
        <dbReference type="Pfam" id="PF06985"/>
    </source>
</evidence>
<comment type="caution">
    <text evidence="2">The sequence shown here is derived from an EMBL/GenBank/DDBJ whole genome shotgun (WGS) entry which is preliminary data.</text>
</comment>
<dbReference type="PANTHER" id="PTHR33112:SF12">
    <property type="entry name" value="HETEROKARYON INCOMPATIBILITY DOMAIN-CONTAINING PROTEIN"/>
    <property type="match status" value="1"/>
</dbReference>
<dbReference type="EMBL" id="JAGPUO010000016">
    <property type="protein sequence ID" value="KAG5657619.1"/>
    <property type="molecule type" value="Genomic_DNA"/>
</dbReference>
<name>A0A9P7GWV0_9HYPO</name>
<dbReference type="Proteomes" id="UP000782241">
    <property type="component" value="Unassembled WGS sequence"/>
</dbReference>
<keyword evidence="3" id="KW-1185">Reference proteome</keyword>
<dbReference type="AlphaFoldDB" id="A0A9P7GWV0"/>
<protein>
    <recommendedName>
        <fullName evidence="1">Heterokaryon incompatibility domain-containing protein</fullName>
    </recommendedName>
</protein>